<comment type="caution">
    <text evidence="1">The sequence shown here is derived from an EMBL/GenBank/DDBJ whole genome shotgun (WGS) entry which is preliminary data.</text>
</comment>
<accession>A0ABQ9EQB7</accession>
<protein>
    <submittedName>
        <fullName evidence="1">Uncharacterized protein</fullName>
    </submittedName>
</protein>
<sequence length="320" mass="36638">MCYLVYYFWIKKKMLKQNQSKEFSFRNIAYESNLSNNNEGMNEPSINGAVYDYIRENEYATISSDLKENGANKDAGYTHHNREIFPKPSHLRKQDSHYTAIGKSGKNNVYNKLVYRNKPEKDSQSICKECGKKHQTKLQNSERVQSSASCCVKSFDGMSGFNKDNLNSKGNDYLILEPEPEYSMASAMAKTSSISSNSHNKQTKEQIGLYEKALPIQNNENKKSQNSINNYFTLEKIDNGQNDQSDREGEYVDSNENDYDHLHKKRQKGSQDHDHLYAHTCHDTKNDIAYDTAGAFLTRPCIDNTDYDTMLNVTKGITDA</sequence>
<proteinExistence type="predicted"/>
<dbReference type="Proteomes" id="UP001217089">
    <property type="component" value="Unassembled WGS sequence"/>
</dbReference>
<evidence type="ECO:0000313" key="2">
    <source>
        <dbReference type="Proteomes" id="UP001217089"/>
    </source>
</evidence>
<evidence type="ECO:0000313" key="1">
    <source>
        <dbReference type="EMBL" id="KAJ8307355.1"/>
    </source>
</evidence>
<gene>
    <name evidence="1" type="ORF">KUTeg_015439</name>
</gene>
<keyword evidence="2" id="KW-1185">Reference proteome</keyword>
<name>A0ABQ9EQB7_TEGGR</name>
<dbReference type="EMBL" id="JARBDR010000793">
    <property type="protein sequence ID" value="KAJ8307355.1"/>
    <property type="molecule type" value="Genomic_DNA"/>
</dbReference>
<reference evidence="1 2" key="1">
    <citation type="submission" date="2022-12" db="EMBL/GenBank/DDBJ databases">
        <title>Chromosome-level genome of Tegillarca granosa.</title>
        <authorList>
            <person name="Kim J."/>
        </authorList>
    </citation>
    <scope>NUCLEOTIDE SEQUENCE [LARGE SCALE GENOMIC DNA]</scope>
    <source>
        <strain evidence="1">Teg-2019</strain>
        <tissue evidence="1">Adductor muscle</tissue>
    </source>
</reference>
<organism evidence="1 2">
    <name type="scientific">Tegillarca granosa</name>
    <name type="common">Malaysian cockle</name>
    <name type="synonym">Anadara granosa</name>
    <dbReference type="NCBI Taxonomy" id="220873"/>
    <lineage>
        <taxon>Eukaryota</taxon>
        <taxon>Metazoa</taxon>
        <taxon>Spiralia</taxon>
        <taxon>Lophotrochozoa</taxon>
        <taxon>Mollusca</taxon>
        <taxon>Bivalvia</taxon>
        <taxon>Autobranchia</taxon>
        <taxon>Pteriomorphia</taxon>
        <taxon>Arcoida</taxon>
        <taxon>Arcoidea</taxon>
        <taxon>Arcidae</taxon>
        <taxon>Tegillarca</taxon>
    </lineage>
</organism>